<protein>
    <submittedName>
        <fullName evidence="2">Alpha/beta hydrolase</fullName>
    </submittedName>
</protein>
<dbReference type="PANTHER" id="PTHR43194:SF2">
    <property type="entry name" value="PEROXISOMAL MEMBRANE PROTEIN LPX1"/>
    <property type="match status" value="1"/>
</dbReference>
<feature type="domain" description="AB hydrolase-1" evidence="1">
    <location>
        <begin position="29"/>
        <end position="169"/>
    </location>
</feature>
<dbReference type="PANTHER" id="PTHR43194">
    <property type="entry name" value="HYDROLASE ALPHA/BETA FOLD FAMILY"/>
    <property type="match status" value="1"/>
</dbReference>
<dbReference type="EMBL" id="JAIRAU010000016">
    <property type="protein sequence ID" value="MBZ5710494.1"/>
    <property type="molecule type" value="Genomic_DNA"/>
</dbReference>
<dbReference type="Pfam" id="PF00561">
    <property type="entry name" value="Abhydrolase_1"/>
    <property type="match status" value="1"/>
</dbReference>
<sequence length="270" mass="29441">MQLAAHDAHVLMRDGCPLHYWLVGDPVRPLVLLTHGAGLDHDLWRDNLAALAACHRVLVWDVRGHGLSRPTSARFSVATALEDMLALLDAAGAAEAVLVGQSMGGNLSQEFVRRHPDRVRALVLVECACNTAPLTALERLGLRLTPALLKLYPYGALLRHSARSISARENVRAYCHQAMSRLTKQDVLDVMLATLGCVRDEPDYRIARPFMLVRGALSRAGSIARQGPEWAKREPQCRADVVIPDANHCVNMDAPAAFDAAVLQFLAALA</sequence>
<keyword evidence="3" id="KW-1185">Reference proteome</keyword>
<evidence type="ECO:0000259" key="1">
    <source>
        <dbReference type="Pfam" id="PF00561"/>
    </source>
</evidence>
<organism evidence="2 3">
    <name type="scientific">Nannocystis pusilla</name>
    <dbReference type="NCBI Taxonomy" id="889268"/>
    <lineage>
        <taxon>Bacteria</taxon>
        <taxon>Pseudomonadati</taxon>
        <taxon>Myxococcota</taxon>
        <taxon>Polyangia</taxon>
        <taxon>Nannocystales</taxon>
        <taxon>Nannocystaceae</taxon>
        <taxon>Nannocystis</taxon>
    </lineage>
</organism>
<dbReference type="Proteomes" id="UP001139031">
    <property type="component" value="Unassembled WGS sequence"/>
</dbReference>
<gene>
    <name evidence="2" type="ORF">K7C98_14640</name>
</gene>
<dbReference type="InterPro" id="IPR000073">
    <property type="entry name" value="AB_hydrolase_1"/>
</dbReference>
<proteinExistence type="predicted"/>
<evidence type="ECO:0000313" key="3">
    <source>
        <dbReference type="Proteomes" id="UP001139031"/>
    </source>
</evidence>
<name>A0ABS7TQJ0_9BACT</name>
<dbReference type="Gene3D" id="3.40.50.1820">
    <property type="entry name" value="alpha/beta hydrolase"/>
    <property type="match status" value="1"/>
</dbReference>
<dbReference type="PRINTS" id="PR00111">
    <property type="entry name" value="ABHYDROLASE"/>
</dbReference>
<accession>A0ABS7TQJ0</accession>
<evidence type="ECO:0000313" key="2">
    <source>
        <dbReference type="EMBL" id="MBZ5710494.1"/>
    </source>
</evidence>
<dbReference type="GO" id="GO:0016787">
    <property type="term" value="F:hydrolase activity"/>
    <property type="evidence" value="ECO:0007669"/>
    <property type="project" value="UniProtKB-KW"/>
</dbReference>
<dbReference type="SUPFAM" id="SSF53474">
    <property type="entry name" value="alpha/beta-Hydrolases"/>
    <property type="match status" value="1"/>
</dbReference>
<comment type="caution">
    <text evidence="2">The sequence shown here is derived from an EMBL/GenBank/DDBJ whole genome shotgun (WGS) entry which is preliminary data.</text>
</comment>
<reference evidence="2" key="1">
    <citation type="submission" date="2021-08" db="EMBL/GenBank/DDBJ databases">
        <authorList>
            <person name="Stevens D.C."/>
        </authorList>
    </citation>
    <scope>NUCLEOTIDE SEQUENCE</scope>
    <source>
        <strain evidence="2">DSM 53165</strain>
    </source>
</reference>
<keyword evidence="2" id="KW-0378">Hydrolase</keyword>
<dbReference type="InterPro" id="IPR029058">
    <property type="entry name" value="AB_hydrolase_fold"/>
</dbReference>
<dbReference type="RefSeq" id="WP_224192262.1">
    <property type="nucleotide sequence ID" value="NZ_JAIRAU010000016.1"/>
</dbReference>
<dbReference type="InterPro" id="IPR050228">
    <property type="entry name" value="Carboxylesterase_BioH"/>
</dbReference>